<dbReference type="CDD" id="cd01166">
    <property type="entry name" value="KdgK"/>
    <property type="match status" value="1"/>
</dbReference>
<protein>
    <submittedName>
        <fullName evidence="5">Sugar kinase</fullName>
    </submittedName>
</protein>
<dbReference type="SUPFAM" id="SSF53613">
    <property type="entry name" value="Ribokinase-like"/>
    <property type="match status" value="1"/>
</dbReference>
<reference evidence="5 6" key="1">
    <citation type="submission" date="2023-12" db="EMBL/GenBank/DDBJ databases">
        <title>Description of Novel Strain Fulvimarina sp. 2208YS6-2-32 isolated from Uroteuthis (Photololigo) edulis.</title>
        <authorList>
            <person name="Park J.-S."/>
        </authorList>
    </citation>
    <scope>NUCLEOTIDE SEQUENCE [LARGE SCALE GENOMIC DNA]</scope>
    <source>
        <strain evidence="5 6">2208YS6-2-32</strain>
    </source>
</reference>
<dbReference type="InterPro" id="IPR011611">
    <property type="entry name" value="PfkB_dom"/>
</dbReference>
<name>A0ABU5I6D7_9HYPH</name>
<dbReference type="InterPro" id="IPR029056">
    <property type="entry name" value="Ribokinase-like"/>
</dbReference>
<dbReference type="GO" id="GO:0016301">
    <property type="term" value="F:kinase activity"/>
    <property type="evidence" value="ECO:0007669"/>
    <property type="project" value="UniProtKB-KW"/>
</dbReference>
<feature type="domain" description="Carbohydrate kinase PfkB" evidence="4">
    <location>
        <begin position="8"/>
        <end position="298"/>
    </location>
</feature>
<organism evidence="5 6">
    <name type="scientific">Fulvimarina uroteuthidis</name>
    <dbReference type="NCBI Taxonomy" id="3098149"/>
    <lineage>
        <taxon>Bacteria</taxon>
        <taxon>Pseudomonadati</taxon>
        <taxon>Pseudomonadota</taxon>
        <taxon>Alphaproteobacteria</taxon>
        <taxon>Hyphomicrobiales</taxon>
        <taxon>Aurantimonadaceae</taxon>
        <taxon>Fulvimarina</taxon>
    </lineage>
</organism>
<proteinExistence type="inferred from homology"/>
<evidence type="ECO:0000313" key="5">
    <source>
        <dbReference type="EMBL" id="MDY8110318.1"/>
    </source>
</evidence>
<evidence type="ECO:0000256" key="1">
    <source>
        <dbReference type="ARBA" id="ARBA00010688"/>
    </source>
</evidence>
<accession>A0ABU5I6D7</accession>
<dbReference type="PANTHER" id="PTHR43085:SF15">
    <property type="entry name" value="2-DEHYDRO-3-DEOXYGLUCONOKINASE"/>
    <property type="match status" value="1"/>
</dbReference>
<evidence type="ECO:0000259" key="4">
    <source>
        <dbReference type="Pfam" id="PF00294"/>
    </source>
</evidence>
<keyword evidence="3 5" id="KW-0418">Kinase</keyword>
<sequence>MAEPHQFLSIGECMIELSGGGAPDAWRMGFAGDTLNTLWYAKAGLDPKQGPVAYLTALGTDDFSDRILAFLRDNAISVDLIRRVPDRRPGLYMIEQKHGDRHFTYWRERSAARRLADDPVHLDTAIGSAKLVYFSGISLAILSPRKRTDLIERLAAARANGQIVAYDPNIRPVLWESGEAMRETIMRGAGAASIVLPSFDDEAGAFGDATPADTVERYRAIGADIVAVKNAGAPVLLDDRTSRSEIQTRSDVQVLDATGAGDSFNGAFLAAYIRTASASEAARAGCDMAARVIAVRGALMMDL</sequence>
<gene>
    <name evidence="5" type="ORF">U0C82_14335</name>
</gene>
<comment type="caution">
    <text evidence="5">The sequence shown here is derived from an EMBL/GenBank/DDBJ whole genome shotgun (WGS) entry which is preliminary data.</text>
</comment>
<evidence type="ECO:0000256" key="3">
    <source>
        <dbReference type="ARBA" id="ARBA00022777"/>
    </source>
</evidence>
<dbReference type="Gene3D" id="3.40.1190.20">
    <property type="match status" value="1"/>
</dbReference>
<dbReference type="EMBL" id="JAXLPB010000004">
    <property type="protein sequence ID" value="MDY8110318.1"/>
    <property type="molecule type" value="Genomic_DNA"/>
</dbReference>
<dbReference type="Pfam" id="PF00294">
    <property type="entry name" value="PfkB"/>
    <property type="match status" value="1"/>
</dbReference>
<dbReference type="RefSeq" id="WP_322187822.1">
    <property type="nucleotide sequence ID" value="NZ_JAXLPB010000004.1"/>
</dbReference>
<comment type="similarity">
    <text evidence="1">Belongs to the carbohydrate kinase PfkB family.</text>
</comment>
<keyword evidence="6" id="KW-1185">Reference proteome</keyword>
<dbReference type="Proteomes" id="UP001294412">
    <property type="component" value="Unassembled WGS sequence"/>
</dbReference>
<dbReference type="InterPro" id="IPR050306">
    <property type="entry name" value="PfkB_Carbo_kinase"/>
</dbReference>
<evidence type="ECO:0000313" key="6">
    <source>
        <dbReference type="Proteomes" id="UP001294412"/>
    </source>
</evidence>
<dbReference type="PANTHER" id="PTHR43085">
    <property type="entry name" value="HEXOKINASE FAMILY MEMBER"/>
    <property type="match status" value="1"/>
</dbReference>
<evidence type="ECO:0000256" key="2">
    <source>
        <dbReference type="ARBA" id="ARBA00022679"/>
    </source>
</evidence>
<keyword evidence="2" id="KW-0808">Transferase</keyword>